<evidence type="ECO:0000313" key="4">
    <source>
        <dbReference type="EMBL" id="CAK9148928.1"/>
    </source>
</evidence>
<accession>A0ABC8RW51</accession>
<feature type="domain" description="C2H2-type" evidence="3">
    <location>
        <begin position="59"/>
        <end position="86"/>
    </location>
</feature>
<evidence type="ECO:0000313" key="5">
    <source>
        <dbReference type="Proteomes" id="UP001642360"/>
    </source>
</evidence>
<protein>
    <recommendedName>
        <fullName evidence="3">C2H2-type domain-containing protein</fullName>
    </recommendedName>
</protein>
<feature type="domain" description="C2H2-type" evidence="3">
    <location>
        <begin position="119"/>
        <end position="141"/>
    </location>
</feature>
<sequence length="541" mass="60411">MEDDKENQLVAIEKDDRKSETPVSVDVKLRVVLSIPKVEEVGDKGLIGPRSQEKDHQIRVCPECHKGFSSGKALGGHMRIHVQKSKQPKKTNKFKEKHKHEAIGVMKKKASNVRDKGKPNCALCGKKFPSMKSLFGHMRCHPERDWRGIQPPAGLRAKNSPSSSVSDPVPPQKIDDQIDSADPNGTVMMMNDLTTQPLRGWSVTAKRGRKGEIIKATPTLSSSEDEHEQFLDAANDLLRLAHGEPFQSSLTQKHRFEEYEATNSNSPTHRAEIEETNRISTDNGSSGDAVLSKSMNIDKGKGKALLERGCSAEKSVDHTGYQWDDKDWPKESEQLMNYKYCESTNAKTSMIKNKKKRKKMKLMDLELSQDISPDLYDQKFVFNTTSTTVVPVQFRCSTCDKSFPSHQALGGHRSSHNKIRVQNQNAIEESSSAAAEVENPGNPISQQYKIRESELAACSHQCQICNRTFPTGQALGGHKRCHWNGTRMEAPSSQDEASQIMEPKVLDFDLNEMPPMENECGFESEHATDYGDSSSAFNLVA</sequence>
<dbReference type="PROSITE" id="PS00028">
    <property type="entry name" value="ZINC_FINGER_C2H2_1"/>
    <property type="match status" value="4"/>
</dbReference>
<dbReference type="EMBL" id="CAUOFW020001814">
    <property type="protein sequence ID" value="CAK9148928.1"/>
    <property type="molecule type" value="Genomic_DNA"/>
</dbReference>
<dbReference type="SMART" id="SM00355">
    <property type="entry name" value="ZnF_C2H2"/>
    <property type="match status" value="4"/>
</dbReference>
<feature type="region of interest" description="Disordered" evidence="2">
    <location>
        <begin position="1"/>
        <end position="23"/>
    </location>
</feature>
<dbReference type="Proteomes" id="UP001642360">
    <property type="component" value="Unassembled WGS sequence"/>
</dbReference>
<evidence type="ECO:0000256" key="2">
    <source>
        <dbReference type="SAM" id="MobiDB-lite"/>
    </source>
</evidence>
<dbReference type="GO" id="GO:0008270">
    <property type="term" value="F:zinc ion binding"/>
    <property type="evidence" value="ECO:0007669"/>
    <property type="project" value="UniProtKB-KW"/>
</dbReference>
<gene>
    <name evidence="4" type="ORF">ILEXP_LOCUS16915</name>
</gene>
<evidence type="ECO:0000259" key="3">
    <source>
        <dbReference type="PROSITE" id="PS50157"/>
    </source>
</evidence>
<feature type="domain" description="C2H2-type" evidence="3">
    <location>
        <begin position="460"/>
        <end position="482"/>
    </location>
</feature>
<dbReference type="PANTHER" id="PTHR47591:SF1">
    <property type="entry name" value="ZINC FINGER PROTEIN ZAT2-RELATED"/>
    <property type="match status" value="1"/>
</dbReference>
<dbReference type="Gene3D" id="3.30.160.60">
    <property type="entry name" value="Classic Zinc Finger"/>
    <property type="match status" value="2"/>
</dbReference>
<reference evidence="4 5" key="1">
    <citation type="submission" date="2024-02" db="EMBL/GenBank/DDBJ databases">
        <authorList>
            <person name="Vignale AGUSTIN F."/>
            <person name="Sosa J E."/>
            <person name="Modenutti C."/>
        </authorList>
    </citation>
    <scope>NUCLEOTIDE SEQUENCE [LARGE SCALE GENOMIC DNA]</scope>
</reference>
<dbReference type="PROSITE" id="PS50157">
    <property type="entry name" value="ZINC_FINGER_C2H2_2"/>
    <property type="match status" value="4"/>
</dbReference>
<dbReference type="SUPFAM" id="SSF57667">
    <property type="entry name" value="beta-beta-alpha zinc fingers"/>
    <property type="match status" value="2"/>
</dbReference>
<name>A0ABC8RW51_9AQUA</name>
<dbReference type="AlphaFoldDB" id="A0ABC8RW51"/>
<dbReference type="InterPro" id="IPR013087">
    <property type="entry name" value="Znf_C2H2_type"/>
</dbReference>
<organism evidence="4 5">
    <name type="scientific">Ilex paraguariensis</name>
    <name type="common">yerba mate</name>
    <dbReference type="NCBI Taxonomy" id="185542"/>
    <lineage>
        <taxon>Eukaryota</taxon>
        <taxon>Viridiplantae</taxon>
        <taxon>Streptophyta</taxon>
        <taxon>Embryophyta</taxon>
        <taxon>Tracheophyta</taxon>
        <taxon>Spermatophyta</taxon>
        <taxon>Magnoliopsida</taxon>
        <taxon>eudicotyledons</taxon>
        <taxon>Gunneridae</taxon>
        <taxon>Pentapetalae</taxon>
        <taxon>asterids</taxon>
        <taxon>campanulids</taxon>
        <taxon>Aquifoliales</taxon>
        <taxon>Aquifoliaceae</taxon>
        <taxon>Ilex</taxon>
    </lineage>
</organism>
<evidence type="ECO:0000256" key="1">
    <source>
        <dbReference type="PROSITE-ProRule" id="PRU00042"/>
    </source>
</evidence>
<keyword evidence="1" id="KW-0862">Zinc</keyword>
<dbReference type="PANTHER" id="PTHR47591">
    <property type="entry name" value="ZINC FINGER PROTEIN ZAT2-RELATED"/>
    <property type="match status" value="1"/>
</dbReference>
<dbReference type="Pfam" id="PF13912">
    <property type="entry name" value="zf-C2H2_6"/>
    <property type="match status" value="4"/>
</dbReference>
<feature type="domain" description="C2H2-type" evidence="3">
    <location>
        <begin position="394"/>
        <end position="421"/>
    </location>
</feature>
<keyword evidence="5" id="KW-1185">Reference proteome</keyword>
<dbReference type="InterPro" id="IPR036236">
    <property type="entry name" value="Znf_C2H2_sf"/>
</dbReference>
<keyword evidence="1" id="KW-0479">Metal-binding</keyword>
<comment type="caution">
    <text evidence="4">The sequence shown here is derived from an EMBL/GenBank/DDBJ whole genome shotgun (WGS) entry which is preliminary data.</text>
</comment>
<feature type="region of interest" description="Disordered" evidence="2">
    <location>
        <begin position="145"/>
        <end position="184"/>
    </location>
</feature>
<proteinExistence type="predicted"/>
<keyword evidence="1" id="KW-0863">Zinc-finger</keyword>